<dbReference type="AlphaFoldDB" id="A0A3B0VYF1"/>
<proteinExistence type="predicted"/>
<accession>A0A3B0VYF1</accession>
<sequence length="114" mass="12591">MIEDYSFGRMVINGKTYSADLIIYPDGRIQESWWRLEGHRLQLADLEKLLQAEPEIIVAGTGASGMMKPAAGLTTLLKEQGIDLICQPTATACVTFNELLQHHKKGAGCFHLTC</sequence>
<dbReference type="PANTHER" id="PTHR15811:SF5">
    <property type="entry name" value="MTH938 DOMAIN-CONTAINING PROTEIN"/>
    <property type="match status" value="1"/>
</dbReference>
<name>A0A3B0VYF1_9ZZZZ</name>
<dbReference type="InterPro" id="IPR007523">
    <property type="entry name" value="NDUFAF3/AAMDC"/>
</dbReference>
<dbReference type="InterPro" id="IPR036748">
    <property type="entry name" value="MTH938-like_sf"/>
</dbReference>
<evidence type="ECO:0000313" key="1">
    <source>
        <dbReference type="EMBL" id="VAW36404.1"/>
    </source>
</evidence>
<dbReference type="Gene3D" id="3.40.1230.10">
    <property type="entry name" value="MTH938-like"/>
    <property type="match status" value="1"/>
</dbReference>
<dbReference type="EMBL" id="UOEY01000024">
    <property type="protein sequence ID" value="VAW36404.1"/>
    <property type="molecule type" value="Genomic_DNA"/>
</dbReference>
<dbReference type="Pfam" id="PF04430">
    <property type="entry name" value="DUF498"/>
    <property type="match status" value="1"/>
</dbReference>
<dbReference type="PANTHER" id="PTHR15811">
    <property type="entry name" value="MTH938 DOMAIN-CONTAINING PROTEIN"/>
    <property type="match status" value="1"/>
</dbReference>
<protein>
    <submittedName>
        <fullName evidence="1">Uncharacterized protein</fullName>
    </submittedName>
</protein>
<gene>
    <name evidence="1" type="ORF">MNBD_DELTA04-809</name>
</gene>
<reference evidence="1" key="1">
    <citation type="submission" date="2018-06" db="EMBL/GenBank/DDBJ databases">
        <authorList>
            <person name="Zhirakovskaya E."/>
        </authorList>
    </citation>
    <scope>NUCLEOTIDE SEQUENCE</scope>
</reference>
<dbReference type="GO" id="GO:0005737">
    <property type="term" value="C:cytoplasm"/>
    <property type="evidence" value="ECO:0007669"/>
    <property type="project" value="TreeGrafter"/>
</dbReference>
<organism evidence="1">
    <name type="scientific">hydrothermal vent metagenome</name>
    <dbReference type="NCBI Taxonomy" id="652676"/>
    <lineage>
        <taxon>unclassified sequences</taxon>
        <taxon>metagenomes</taxon>
        <taxon>ecological metagenomes</taxon>
    </lineage>
</organism>
<dbReference type="SUPFAM" id="SSF64076">
    <property type="entry name" value="MTH938-like"/>
    <property type="match status" value="1"/>
</dbReference>